<feature type="region of interest" description="Disordered" evidence="1">
    <location>
        <begin position="26"/>
        <end position="55"/>
    </location>
</feature>
<comment type="caution">
    <text evidence="2">The sequence shown here is derived from an EMBL/GenBank/DDBJ whole genome shotgun (WGS) entry which is preliminary data.</text>
</comment>
<accession>A0A2T7P9C3</accession>
<dbReference type="EMBL" id="PZQS01000005">
    <property type="protein sequence ID" value="PVD30018.1"/>
    <property type="molecule type" value="Genomic_DNA"/>
</dbReference>
<protein>
    <submittedName>
        <fullName evidence="2">Uncharacterized protein</fullName>
    </submittedName>
</protein>
<keyword evidence="3" id="KW-1185">Reference proteome</keyword>
<evidence type="ECO:0000313" key="3">
    <source>
        <dbReference type="Proteomes" id="UP000245119"/>
    </source>
</evidence>
<evidence type="ECO:0000256" key="1">
    <source>
        <dbReference type="SAM" id="MobiDB-lite"/>
    </source>
</evidence>
<evidence type="ECO:0000313" key="2">
    <source>
        <dbReference type="EMBL" id="PVD30018.1"/>
    </source>
</evidence>
<sequence length="197" mass="21635">MLESLKVAPCAVPRAAREKVVSGVNSSITLSESHTERRKTRIQSTEEQGAPLAGGSLMRDLSPTLNFTVNGLFCGIPNTDVGVKSFDDISLGKPGTTSPGDTRLPVAGRWLMGLQWDTADVHTINLLDIYRDRSPSLPIQTVHLVSFCRVFLPPVEEVKGKGKRLDPYKLQFCLSVFQMVRADVPSQSDTIVGYWHP</sequence>
<dbReference type="Proteomes" id="UP000245119">
    <property type="component" value="Linkage Group LG5"/>
</dbReference>
<reference evidence="2 3" key="1">
    <citation type="submission" date="2018-04" db="EMBL/GenBank/DDBJ databases">
        <title>The genome of golden apple snail Pomacea canaliculata provides insight into stress tolerance and invasive adaptation.</title>
        <authorList>
            <person name="Liu C."/>
            <person name="Liu B."/>
            <person name="Ren Y."/>
            <person name="Zhang Y."/>
            <person name="Wang H."/>
            <person name="Li S."/>
            <person name="Jiang F."/>
            <person name="Yin L."/>
            <person name="Zhang G."/>
            <person name="Qian W."/>
            <person name="Fan W."/>
        </authorList>
    </citation>
    <scope>NUCLEOTIDE SEQUENCE [LARGE SCALE GENOMIC DNA]</scope>
    <source>
        <strain evidence="2">SZHN2017</strain>
        <tissue evidence="2">Muscle</tissue>
    </source>
</reference>
<dbReference type="AlphaFoldDB" id="A0A2T7P9C3"/>
<gene>
    <name evidence="2" type="ORF">C0Q70_09279</name>
</gene>
<organism evidence="2 3">
    <name type="scientific">Pomacea canaliculata</name>
    <name type="common">Golden apple snail</name>
    <dbReference type="NCBI Taxonomy" id="400727"/>
    <lineage>
        <taxon>Eukaryota</taxon>
        <taxon>Metazoa</taxon>
        <taxon>Spiralia</taxon>
        <taxon>Lophotrochozoa</taxon>
        <taxon>Mollusca</taxon>
        <taxon>Gastropoda</taxon>
        <taxon>Caenogastropoda</taxon>
        <taxon>Architaenioglossa</taxon>
        <taxon>Ampullarioidea</taxon>
        <taxon>Ampullariidae</taxon>
        <taxon>Pomacea</taxon>
    </lineage>
</organism>
<name>A0A2T7P9C3_POMCA</name>
<proteinExistence type="predicted"/>